<dbReference type="PANTHER" id="PTHR42939">
    <property type="entry name" value="ABC TRANSPORTER ATP-BINDING PROTEIN ALBC-RELATED"/>
    <property type="match status" value="1"/>
</dbReference>
<feature type="domain" description="ABC transporter" evidence="4">
    <location>
        <begin position="20"/>
        <end position="257"/>
    </location>
</feature>
<organism evidence="5 6">
    <name type="scientific">Romeriopsis navalis LEGE 11480</name>
    <dbReference type="NCBI Taxonomy" id="2777977"/>
    <lineage>
        <taxon>Bacteria</taxon>
        <taxon>Bacillati</taxon>
        <taxon>Cyanobacteriota</taxon>
        <taxon>Cyanophyceae</taxon>
        <taxon>Leptolyngbyales</taxon>
        <taxon>Leptolyngbyaceae</taxon>
        <taxon>Romeriopsis</taxon>
        <taxon>Romeriopsis navalis</taxon>
    </lineage>
</organism>
<dbReference type="GO" id="GO:0005524">
    <property type="term" value="F:ATP binding"/>
    <property type="evidence" value="ECO:0007669"/>
    <property type="project" value="UniProtKB-KW"/>
</dbReference>
<keyword evidence="1" id="KW-0813">Transport</keyword>
<dbReference type="InterPro" id="IPR017871">
    <property type="entry name" value="ABC_transporter-like_CS"/>
</dbReference>
<dbReference type="InterPro" id="IPR027417">
    <property type="entry name" value="P-loop_NTPase"/>
</dbReference>
<dbReference type="Proteomes" id="UP000625316">
    <property type="component" value="Unassembled WGS sequence"/>
</dbReference>
<dbReference type="InterPro" id="IPR051782">
    <property type="entry name" value="ABC_Transporter_VariousFunc"/>
</dbReference>
<evidence type="ECO:0000256" key="1">
    <source>
        <dbReference type="ARBA" id="ARBA00022448"/>
    </source>
</evidence>
<dbReference type="RefSeq" id="WP_264324785.1">
    <property type="nucleotide sequence ID" value="NZ_JADEXQ010000025.1"/>
</dbReference>
<dbReference type="PROSITE" id="PS50893">
    <property type="entry name" value="ABC_TRANSPORTER_2"/>
    <property type="match status" value="1"/>
</dbReference>
<reference evidence="5" key="1">
    <citation type="submission" date="2020-10" db="EMBL/GenBank/DDBJ databases">
        <authorList>
            <person name="Castelo-Branco R."/>
            <person name="Eusebio N."/>
            <person name="Adriana R."/>
            <person name="Vieira A."/>
            <person name="Brugerolle De Fraissinette N."/>
            <person name="Rezende De Castro R."/>
            <person name="Schneider M.P."/>
            <person name="Vasconcelos V."/>
            <person name="Leao P.N."/>
        </authorList>
    </citation>
    <scope>NUCLEOTIDE SEQUENCE</scope>
    <source>
        <strain evidence="5">LEGE 11480</strain>
    </source>
</reference>
<dbReference type="InterPro" id="IPR003439">
    <property type="entry name" value="ABC_transporter-like_ATP-bd"/>
</dbReference>
<dbReference type="PROSITE" id="PS00211">
    <property type="entry name" value="ABC_TRANSPORTER_1"/>
    <property type="match status" value="1"/>
</dbReference>
<dbReference type="GO" id="GO:0016887">
    <property type="term" value="F:ATP hydrolysis activity"/>
    <property type="evidence" value="ECO:0007669"/>
    <property type="project" value="InterPro"/>
</dbReference>
<keyword evidence="2" id="KW-0547">Nucleotide-binding</keyword>
<proteinExistence type="predicted"/>
<accession>A0A928Z2V5</accession>
<gene>
    <name evidence="5" type="ORF">IQ266_09490</name>
</gene>
<evidence type="ECO:0000259" key="4">
    <source>
        <dbReference type="PROSITE" id="PS50893"/>
    </source>
</evidence>
<protein>
    <submittedName>
        <fullName evidence="5">ABC transporter ATP-binding protein</fullName>
    </submittedName>
</protein>
<dbReference type="SMART" id="SM00382">
    <property type="entry name" value="AAA"/>
    <property type="match status" value="1"/>
</dbReference>
<dbReference type="SUPFAM" id="SSF52540">
    <property type="entry name" value="P-loop containing nucleoside triphosphate hydrolases"/>
    <property type="match status" value="1"/>
</dbReference>
<dbReference type="InterPro" id="IPR003593">
    <property type="entry name" value="AAA+_ATPase"/>
</dbReference>
<evidence type="ECO:0000313" key="6">
    <source>
        <dbReference type="Proteomes" id="UP000625316"/>
    </source>
</evidence>
<dbReference type="AlphaFoldDB" id="A0A928Z2V5"/>
<sequence>MEPVVDAPEQPIPDERPIALETFNLSKRYRTGFWLTKRVLSLQQINLKINEGETFGLLGQNGAGKTTFLKTVLGIVKPSKGKAVLLGKAIGNRKVKQRIGYLPENPYFYDYLTGYEILEFSAGLFGIPKRVYKNRINELIDLVGLSQGDARKKQLRQYSKGMLQRIGMAQALINDPDVVFLDEPMSGLDPLGRYQMREIILSLKAQGKTIFFNSHVLSDVEKICDRIAILDKGELICQGAIHDLLGEAQGYRVKIRGGNPEMLKQRVRNLKIQDGLWVGTLKGDAQDFIASLRLMRAQLESIELAKPNLEEFFVQQIRNRGVA</sequence>
<evidence type="ECO:0000256" key="3">
    <source>
        <dbReference type="ARBA" id="ARBA00022840"/>
    </source>
</evidence>
<evidence type="ECO:0000256" key="2">
    <source>
        <dbReference type="ARBA" id="ARBA00022741"/>
    </source>
</evidence>
<name>A0A928Z2V5_9CYAN</name>
<comment type="caution">
    <text evidence="5">The sequence shown here is derived from an EMBL/GenBank/DDBJ whole genome shotgun (WGS) entry which is preliminary data.</text>
</comment>
<dbReference type="EMBL" id="JADEXQ010000025">
    <property type="protein sequence ID" value="MBE9029959.1"/>
    <property type="molecule type" value="Genomic_DNA"/>
</dbReference>
<dbReference type="CDD" id="cd03230">
    <property type="entry name" value="ABC_DR_subfamily_A"/>
    <property type="match status" value="1"/>
</dbReference>
<keyword evidence="3 5" id="KW-0067">ATP-binding</keyword>
<evidence type="ECO:0000313" key="5">
    <source>
        <dbReference type="EMBL" id="MBE9029959.1"/>
    </source>
</evidence>
<dbReference type="Gene3D" id="3.40.50.300">
    <property type="entry name" value="P-loop containing nucleotide triphosphate hydrolases"/>
    <property type="match status" value="1"/>
</dbReference>
<keyword evidence="6" id="KW-1185">Reference proteome</keyword>
<dbReference type="PANTHER" id="PTHR42939:SF1">
    <property type="entry name" value="ABC TRANSPORTER ATP-BINDING PROTEIN ALBC-RELATED"/>
    <property type="match status" value="1"/>
</dbReference>
<dbReference type="Pfam" id="PF00005">
    <property type="entry name" value="ABC_tran"/>
    <property type="match status" value="1"/>
</dbReference>